<dbReference type="Gene3D" id="1.20.1250.20">
    <property type="entry name" value="MFS general substrate transporter like domains"/>
    <property type="match status" value="1"/>
</dbReference>
<evidence type="ECO:0000259" key="7">
    <source>
        <dbReference type="PROSITE" id="PS50850"/>
    </source>
</evidence>
<dbReference type="PANTHER" id="PTHR23511:SF36">
    <property type="entry name" value="EG:BACR7A4.13 PROTEIN-RELATED"/>
    <property type="match status" value="1"/>
</dbReference>
<comment type="caution">
    <text evidence="8">The sequence shown here is derived from an EMBL/GenBank/DDBJ whole genome shotgun (WGS) entry which is preliminary data.</text>
</comment>
<evidence type="ECO:0000256" key="1">
    <source>
        <dbReference type="ARBA" id="ARBA00004141"/>
    </source>
</evidence>
<feature type="transmembrane region" description="Helical" evidence="6">
    <location>
        <begin position="455"/>
        <end position="476"/>
    </location>
</feature>
<feature type="transmembrane region" description="Helical" evidence="6">
    <location>
        <begin position="401"/>
        <end position="422"/>
    </location>
</feature>
<organism evidence="8 9">
    <name type="scientific">Frankliniella fusca</name>
    <dbReference type="NCBI Taxonomy" id="407009"/>
    <lineage>
        <taxon>Eukaryota</taxon>
        <taxon>Metazoa</taxon>
        <taxon>Ecdysozoa</taxon>
        <taxon>Arthropoda</taxon>
        <taxon>Hexapoda</taxon>
        <taxon>Insecta</taxon>
        <taxon>Pterygota</taxon>
        <taxon>Neoptera</taxon>
        <taxon>Paraneoptera</taxon>
        <taxon>Thysanoptera</taxon>
        <taxon>Terebrantia</taxon>
        <taxon>Thripoidea</taxon>
        <taxon>Thripidae</taxon>
        <taxon>Frankliniella</taxon>
    </lineage>
</organism>
<keyword evidence="9" id="KW-1185">Reference proteome</keyword>
<dbReference type="AlphaFoldDB" id="A0AAE1HIF0"/>
<feature type="transmembrane region" description="Helical" evidence="6">
    <location>
        <begin position="171"/>
        <end position="194"/>
    </location>
</feature>
<comment type="subcellular location">
    <subcellularLocation>
        <location evidence="1">Membrane</location>
        <topology evidence="1">Multi-pass membrane protein</topology>
    </subcellularLocation>
</comment>
<dbReference type="InterPro" id="IPR011701">
    <property type="entry name" value="MFS"/>
</dbReference>
<reference evidence="8" key="1">
    <citation type="submission" date="2021-07" db="EMBL/GenBank/DDBJ databases">
        <authorList>
            <person name="Catto M.A."/>
            <person name="Jacobson A."/>
            <person name="Kennedy G."/>
            <person name="Labadie P."/>
            <person name="Hunt B.G."/>
            <person name="Srinivasan R."/>
        </authorList>
    </citation>
    <scope>NUCLEOTIDE SEQUENCE</scope>
    <source>
        <strain evidence="8">PL_HMW_Pooled</strain>
        <tissue evidence="8">Head</tissue>
    </source>
</reference>
<dbReference type="Proteomes" id="UP001219518">
    <property type="component" value="Unassembled WGS sequence"/>
</dbReference>
<feature type="domain" description="Major facilitator superfamily (MFS) profile" evidence="7">
    <location>
        <begin position="34"/>
        <end position="542"/>
    </location>
</feature>
<reference evidence="8" key="2">
    <citation type="journal article" date="2023" name="BMC Genomics">
        <title>Pest status, molecular evolution, and epigenetic factors derived from the genome assembly of Frankliniella fusca, a thysanopteran phytovirus vector.</title>
        <authorList>
            <person name="Catto M.A."/>
            <person name="Labadie P.E."/>
            <person name="Jacobson A.L."/>
            <person name="Kennedy G.G."/>
            <person name="Srinivasan R."/>
            <person name="Hunt B.G."/>
        </authorList>
    </citation>
    <scope>NUCLEOTIDE SEQUENCE</scope>
    <source>
        <strain evidence="8">PL_HMW_Pooled</strain>
    </source>
</reference>
<dbReference type="CDD" id="cd06174">
    <property type="entry name" value="MFS"/>
    <property type="match status" value="1"/>
</dbReference>
<evidence type="ECO:0000313" key="8">
    <source>
        <dbReference type="EMBL" id="KAK3921941.1"/>
    </source>
</evidence>
<sequence length="545" mass="59002">MGKGGDGVVVNVELRNGGADKEKKPDAPANYETAIIACGFGKFHYLLMAALVPFCCSQLFSSGSTAFVLPVAGCDLQLEDTEKGTLNGATYLGNIMCGLMWGGLADTFGRKKILTVCFLVDFVVSLACAFATNYWQMLVLKILAGMVIAGPNAVLFSYLAETHDDKHRGMAIMMTGMNFAVAQVVQPLLAYAILPVELRLPMIPGVMDLVPWRLFMLVCALPSLWSGLWCARLPESPKFLMGQGREEEALRSFRAIYAANTGEHPDTYPIKSLDTCVPSKHLRVDGSEEGGLRRAWRQFSPLFHKPYLSRIAIVICIQTSLMICINSLRLWTPQLFAFMEQYEKGDWEDKPLANTACQMITAALEHQTVLGLGALVMADGASLNATATPAPCIDLPVGGEVYLRSAVIGTVGFSSFIVTGWFSKRWGSRPLLLLSFPLAFASALGLLWATNSDVFTILVSLFTPCTAIGLTALSACGVDLFPTSLRSVAVSMQLITGRVGSLTGNIILPVILRLSCEAVFIFLCAGLGLCSVLVWLLPKKPKEVK</sequence>
<dbReference type="PANTHER" id="PTHR23511">
    <property type="entry name" value="SYNAPTIC VESICLE GLYCOPROTEIN 2"/>
    <property type="match status" value="1"/>
</dbReference>
<proteinExistence type="predicted"/>
<feature type="transmembrane region" description="Helical" evidence="6">
    <location>
        <begin position="518"/>
        <end position="537"/>
    </location>
</feature>
<keyword evidence="4 6" id="KW-1133">Transmembrane helix</keyword>
<keyword evidence="2" id="KW-0813">Transport</keyword>
<dbReference type="InterPro" id="IPR036259">
    <property type="entry name" value="MFS_trans_sf"/>
</dbReference>
<name>A0AAE1HIF0_9NEOP</name>
<evidence type="ECO:0000256" key="5">
    <source>
        <dbReference type="ARBA" id="ARBA00023136"/>
    </source>
</evidence>
<evidence type="ECO:0000256" key="4">
    <source>
        <dbReference type="ARBA" id="ARBA00022989"/>
    </source>
</evidence>
<evidence type="ECO:0000313" key="9">
    <source>
        <dbReference type="Proteomes" id="UP001219518"/>
    </source>
</evidence>
<evidence type="ECO:0000256" key="6">
    <source>
        <dbReference type="SAM" id="Phobius"/>
    </source>
</evidence>
<keyword evidence="5 6" id="KW-0472">Membrane</keyword>
<feature type="transmembrane region" description="Helical" evidence="6">
    <location>
        <begin position="488"/>
        <end position="512"/>
    </location>
</feature>
<dbReference type="GO" id="GO:0022857">
    <property type="term" value="F:transmembrane transporter activity"/>
    <property type="evidence" value="ECO:0007669"/>
    <property type="project" value="InterPro"/>
</dbReference>
<dbReference type="Pfam" id="PF07690">
    <property type="entry name" value="MFS_1"/>
    <property type="match status" value="1"/>
</dbReference>
<dbReference type="GO" id="GO:0016020">
    <property type="term" value="C:membrane"/>
    <property type="evidence" value="ECO:0007669"/>
    <property type="project" value="UniProtKB-SubCell"/>
</dbReference>
<feature type="transmembrane region" description="Helical" evidence="6">
    <location>
        <begin position="431"/>
        <end position="449"/>
    </location>
</feature>
<evidence type="ECO:0000256" key="3">
    <source>
        <dbReference type="ARBA" id="ARBA00022692"/>
    </source>
</evidence>
<dbReference type="SUPFAM" id="SSF103473">
    <property type="entry name" value="MFS general substrate transporter"/>
    <property type="match status" value="1"/>
</dbReference>
<keyword evidence="3 6" id="KW-0812">Transmembrane</keyword>
<feature type="transmembrane region" description="Helical" evidence="6">
    <location>
        <begin position="214"/>
        <end position="231"/>
    </location>
</feature>
<evidence type="ECO:0000256" key="2">
    <source>
        <dbReference type="ARBA" id="ARBA00022448"/>
    </source>
</evidence>
<dbReference type="PROSITE" id="PS50850">
    <property type="entry name" value="MFS"/>
    <property type="match status" value="1"/>
</dbReference>
<accession>A0AAE1HIF0</accession>
<dbReference type="EMBL" id="JAHWGI010001056">
    <property type="protein sequence ID" value="KAK3921941.1"/>
    <property type="molecule type" value="Genomic_DNA"/>
</dbReference>
<feature type="transmembrane region" description="Helical" evidence="6">
    <location>
        <begin position="138"/>
        <end position="159"/>
    </location>
</feature>
<protein>
    <submittedName>
        <fullName evidence="8">Synaptic vesicle glycoprotein 2A</fullName>
    </submittedName>
</protein>
<dbReference type="InterPro" id="IPR020846">
    <property type="entry name" value="MFS_dom"/>
</dbReference>
<feature type="transmembrane region" description="Helical" evidence="6">
    <location>
        <begin position="307"/>
        <end position="328"/>
    </location>
</feature>
<feature type="transmembrane region" description="Helical" evidence="6">
    <location>
        <begin position="113"/>
        <end position="132"/>
    </location>
</feature>
<gene>
    <name evidence="8" type="ORF">KUF71_011117</name>
</gene>